<evidence type="ECO:0000313" key="2">
    <source>
        <dbReference type="EMBL" id="GAT65071.1"/>
    </source>
</evidence>
<evidence type="ECO:0000256" key="1">
    <source>
        <dbReference type="SAM" id="MobiDB-lite"/>
    </source>
</evidence>
<evidence type="ECO:0000313" key="3">
    <source>
        <dbReference type="EMBL" id="GAT69526.1"/>
    </source>
</evidence>
<protein>
    <recommendedName>
        <fullName evidence="5">Zinc ribbon domain-containing protein</fullName>
    </recommendedName>
</protein>
<dbReference type="AlphaFoldDB" id="A0A161LU93"/>
<accession>A0A161LU93</accession>
<keyword evidence="4" id="KW-1185">Reference proteome</keyword>
<name>A0A161LU93_9ACTN</name>
<proteinExistence type="predicted"/>
<feature type="compositionally biased region" description="Low complexity" evidence="1">
    <location>
        <begin position="12"/>
        <end position="33"/>
    </location>
</feature>
<dbReference type="EMBL" id="BDCX01000001">
    <property type="protein sequence ID" value="GAT65071.1"/>
    <property type="molecule type" value="Genomic_DNA"/>
</dbReference>
<reference evidence="4" key="2">
    <citation type="submission" date="2016-04" db="EMBL/GenBank/DDBJ databases">
        <title>Planomonospora sphaerica JCM9374 whole genome shotgun sequence.</title>
        <authorList>
            <person name="Suzuki T."/>
            <person name="Dohra H."/>
            <person name="Kodani S."/>
        </authorList>
    </citation>
    <scope>NUCLEOTIDE SEQUENCE [LARGE SCALE GENOMIC DNA]</scope>
    <source>
        <strain evidence="4">JCM 9374</strain>
    </source>
</reference>
<dbReference type="STRING" id="161355.PS9374_00703"/>
<evidence type="ECO:0000313" key="4">
    <source>
        <dbReference type="Proteomes" id="UP000077701"/>
    </source>
</evidence>
<organism evidence="2 4">
    <name type="scientific">Planomonospora sphaerica</name>
    <dbReference type="NCBI Taxonomy" id="161355"/>
    <lineage>
        <taxon>Bacteria</taxon>
        <taxon>Bacillati</taxon>
        <taxon>Actinomycetota</taxon>
        <taxon>Actinomycetes</taxon>
        <taxon>Streptosporangiales</taxon>
        <taxon>Streptosporangiaceae</taxon>
        <taxon>Planomonospora</taxon>
    </lineage>
</organism>
<reference evidence="2 4" key="1">
    <citation type="journal article" date="2016" name="Genome Announc.">
        <title>Draft Genome Sequence of Planomonospora sphaerica JCM9374, a Rare Actinomycete.</title>
        <authorList>
            <person name="Dohra H."/>
            <person name="Suzuki T."/>
            <person name="Inoue Y."/>
            <person name="Kodani S."/>
        </authorList>
    </citation>
    <scope>NUCLEOTIDE SEQUENCE [LARGE SCALE GENOMIC DNA]</scope>
    <source>
        <strain evidence="2 4">JCM 9374</strain>
    </source>
</reference>
<sequence>MLVARDPGRPEGTAPNGGDTAAGAGAGAAGTNPGAAVQKYCTACGMRLGHAHRFCGFCGHPAEA</sequence>
<gene>
    <name evidence="2" type="ORF">PS9374_00703</name>
    <name evidence="3" type="ORF">PS9374_05201</name>
</gene>
<evidence type="ECO:0008006" key="5">
    <source>
        <dbReference type="Google" id="ProtNLM"/>
    </source>
</evidence>
<comment type="caution">
    <text evidence="2">The sequence shown here is derived from an EMBL/GenBank/DDBJ whole genome shotgun (WGS) entry which is preliminary data.</text>
</comment>
<feature type="region of interest" description="Disordered" evidence="1">
    <location>
        <begin position="1"/>
        <end position="33"/>
    </location>
</feature>
<dbReference type="Proteomes" id="UP000077701">
    <property type="component" value="Unassembled WGS sequence"/>
</dbReference>
<dbReference type="EMBL" id="BDCX01000013">
    <property type="protein sequence ID" value="GAT69526.1"/>
    <property type="molecule type" value="Genomic_DNA"/>
</dbReference>